<sequence length="204" mass="23057">MDLSKVFSFQKNSPATENEINFSENNILGDLPEVYKQFLRETNGMVLNLCVLYDTDSIVEMYKVNEFAKYAPNYLSIGNDNGDRELVIKAEKDACVCGFLDAGAIGTAEPDEWFNFVLWIENGCEMLEEKPAEWGNISIINIPDDKLKFLMEMKKIFALSISTGILLKEVNSLPFIVVRGIHIGKAKKLINQTTFPDCYKFSGE</sequence>
<gene>
    <name evidence="2" type="ORF">ACIF0M_11945</name>
</gene>
<evidence type="ECO:0000259" key="1">
    <source>
        <dbReference type="SMART" id="SM00860"/>
    </source>
</evidence>
<evidence type="ECO:0000313" key="3">
    <source>
        <dbReference type="Proteomes" id="UP001614216"/>
    </source>
</evidence>
<keyword evidence="3" id="KW-1185">Reference proteome</keyword>
<dbReference type="EMBL" id="JBITRD010000013">
    <property type="protein sequence ID" value="MFI7846234.1"/>
    <property type="molecule type" value="Genomic_DNA"/>
</dbReference>
<name>A0ABW8B1W0_9FIRM</name>
<reference evidence="2 3" key="1">
    <citation type="submission" date="2024-08" db="EMBL/GenBank/DDBJ databases">
        <authorList>
            <person name="Vancuren S.J."/>
            <person name="Allen-Vercoe E."/>
        </authorList>
    </citation>
    <scope>NUCLEOTIDE SEQUENCE [LARGE SCALE GENOMIC DNA]</scope>
    <source>
        <strain evidence="2 3">16-6-I_42_FAA</strain>
    </source>
</reference>
<dbReference type="Proteomes" id="UP001614216">
    <property type="component" value="Unassembled WGS sequence"/>
</dbReference>
<dbReference type="RefSeq" id="WP_117468624.1">
    <property type="nucleotide sequence ID" value="NZ_JBITRD010000013.1"/>
</dbReference>
<dbReference type="InterPro" id="IPR018958">
    <property type="entry name" value="Knr4/Smi1-like_dom"/>
</dbReference>
<proteinExistence type="predicted"/>
<feature type="domain" description="Knr4/Smi1-like" evidence="1">
    <location>
        <begin position="14"/>
        <end position="122"/>
    </location>
</feature>
<accession>A0ABW8B1W0</accession>
<organism evidence="2 3">
    <name type="scientific">Dorea amylophila</name>
    <dbReference type="NCBI Taxonomy" id="2981789"/>
    <lineage>
        <taxon>Bacteria</taxon>
        <taxon>Bacillati</taxon>
        <taxon>Bacillota</taxon>
        <taxon>Clostridia</taxon>
        <taxon>Lachnospirales</taxon>
        <taxon>Lachnospiraceae</taxon>
        <taxon>Dorea</taxon>
    </lineage>
</organism>
<dbReference type="Gene3D" id="3.40.1580.10">
    <property type="entry name" value="SMI1/KNR4-like"/>
    <property type="match status" value="1"/>
</dbReference>
<evidence type="ECO:0000313" key="2">
    <source>
        <dbReference type="EMBL" id="MFI7846234.1"/>
    </source>
</evidence>
<dbReference type="SMART" id="SM00860">
    <property type="entry name" value="SMI1_KNR4"/>
    <property type="match status" value="1"/>
</dbReference>
<protein>
    <submittedName>
        <fullName evidence="2">SMI1/KNR4 family protein</fullName>
    </submittedName>
</protein>
<comment type="caution">
    <text evidence="2">The sequence shown here is derived from an EMBL/GenBank/DDBJ whole genome shotgun (WGS) entry which is preliminary data.</text>
</comment>
<dbReference type="InterPro" id="IPR037883">
    <property type="entry name" value="Knr4/Smi1-like_sf"/>
</dbReference>
<dbReference type="GeneID" id="97508370"/>
<dbReference type="SUPFAM" id="SSF160631">
    <property type="entry name" value="SMI1/KNR4-like"/>
    <property type="match status" value="1"/>
</dbReference>
<dbReference type="Pfam" id="PF09346">
    <property type="entry name" value="SMI1_KNR4"/>
    <property type="match status" value="1"/>
</dbReference>